<keyword evidence="2" id="KW-0732">Signal</keyword>
<feature type="domain" description="Beta-lactamase-related" evidence="3">
    <location>
        <begin position="36"/>
        <end position="369"/>
    </location>
</feature>
<keyword evidence="1" id="KW-0472">Membrane</keyword>
<dbReference type="PANTHER" id="PTHR46825:SF15">
    <property type="entry name" value="BETA-LACTAMASE-RELATED DOMAIN-CONTAINING PROTEIN"/>
    <property type="match status" value="1"/>
</dbReference>
<evidence type="ECO:0000313" key="4">
    <source>
        <dbReference type="EnsemblMetazoa" id="G11996.1:cds"/>
    </source>
</evidence>
<dbReference type="SUPFAM" id="SSF56601">
    <property type="entry name" value="beta-lactamase/transpeptidase-like"/>
    <property type="match status" value="1"/>
</dbReference>
<feature type="chain" id="PRO_5036471289" description="Beta-lactamase-related domain-containing protein" evidence="2">
    <location>
        <begin position="22"/>
        <end position="549"/>
    </location>
</feature>
<protein>
    <recommendedName>
        <fullName evidence="3">Beta-lactamase-related domain-containing protein</fullName>
    </recommendedName>
</protein>
<dbReference type="OMA" id="QWGLVMA"/>
<dbReference type="InterPro" id="IPR012338">
    <property type="entry name" value="Beta-lactam/transpept-like"/>
</dbReference>
<evidence type="ECO:0000256" key="2">
    <source>
        <dbReference type="SAM" id="SignalP"/>
    </source>
</evidence>
<dbReference type="Gene3D" id="3.40.710.10">
    <property type="entry name" value="DD-peptidase/beta-lactamase superfamily"/>
    <property type="match status" value="1"/>
</dbReference>
<sequence>MFGYSFLVLIVICTTNARARADSNALSNEITEIIENTIKCRNNPALAISVVKDGSVVYSRGFGSRDLDHQVNVTSSTVFGVASLSKAFAATLILKLLKENRKYNVDTPLRVVFNDDNLFKDDLLSRHATIRDLLSHRMGIPGNNAIRLDTNLTRENLIQRLKYLENTGRFRDSFYYSNLMYGLLTRIAEMIGGKQWEVLVKEHIFDPLEMTSSNFATTADPEKLELATGYNDDYGDLKKVPWQLSKFWGHLCGSGCVLSTADDMAKWMLFHLNGGKTKNGRQLLPKSALSVSHSPQLRVSGSTISKYYTRPMTPVTLSEDSYGMGWKMGYYRGYKILSHTGSTYGYKAKLTLFPDKDFGVFIAMTGDDPSYLYRSNIHSLVSDLYLGEKPWLNATIICSYPEPFRTKSISSRPQIDTTRTPARNSSDYLGLYKNTPYGYVHVTVTKDNNQLKLNYGLGQFDLYAKTTKDEFYIHSVGLTFGMYNYKNLKFVQSSDGTISAVEISAFEYRSPPVFTRISDSPVNSAFSLSICFASLFHHVLVVLISIIVF</sequence>
<dbReference type="AlphaFoldDB" id="A0A8W8I174"/>
<dbReference type="Pfam" id="PF00144">
    <property type="entry name" value="Beta-lactamase"/>
    <property type="match status" value="1"/>
</dbReference>
<evidence type="ECO:0000259" key="3">
    <source>
        <dbReference type="Pfam" id="PF00144"/>
    </source>
</evidence>
<keyword evidence="1" id="KW-1133">Transmembrane helix</keyword>
<name>A0A8W8I174_MAGGI</name>
<dbReference type="PANTHER" id="PTHR46825">
    <property type="entry name" value="D-ALANYL-D-ALANINE-CARBOXYPEPTIDASE/ENDOPEPTIDASE AMPH"/>
    <property type="match status" value="1"/>
</dbReference>
<reference evidence="4" key="1">
    <citation type="submission" date="2022-08" db="UniProtKB">
        <authorList>
            <consortium name="EnsemblMetazoa"/>
        </authorList>
    </citation>
    <scope>IDENTIFICATION</scope>
    <source>
        <strain evidence="4">05x7-T-G4-1.051#20</strain>
    </source>
</reference>
<dbReference type="Proteomes" id="UP000005408">
    <property type="component" value="Unassembled WGS sequence"/>
</dbReference>
<evidence type="ECO:0000256" key="1">
    <source>
        <dbReference type="SAM" id="Phobius"/>
    </source>
</evidence>
<dbReference type="InterPro" id="IPR050491">
    <property type="entry name" value="AmpC-like"/>
</dbReference>
<keyword evidence="5" id="KW-1185">Reference proteome</keyword>
<feature type="transmembrane region" description="Helical" evidence="1">
    <location>
        <begin position="525"/>
        <end position="548"/>
    </location>
</feature>
<feature type="signal peptide" evidence="2">
    <location>
        <begin position="1"/>
        <end position="21"/>
    </location>
</feature>
<proteinExistence type="predicted"/>
<accession>A0A8W8I174</accession>
<keyword evidence="1" id="KW-0812">Transmembrane</keyword>
<dbReference type="Gene3D" id="2.40.128.600">
    <property type="match status" value="1"/>
</dbReference>
<dbReference type="InterPro" id="IPR001466">
    <property type="entry name" value="Beta-lactam-related"/>
</dbReference>
<organism evidence="4 5">
    <name type="scientific">Magallana gigas</name>
    <name type="common">Pacific oyster</name>
    <name type="synonym">Crassostrea gigas</name>
    <dbReference type="NCBI Taxonomy" id="29159"/>
    <lineage>
        <taxon>Eukaryota</taxon>
        <taxon>Metazoa</taxon>
        <taxon>Spiralia</taxon>
        <taxon>Lophotrochozoa</taxon>
        <taxon>Mollusca</taxon>
        <taxon>Bivalvia</taxon>
        <taxon>Autobranchia</taxon>
        <taxon>Pteriomorphia</taxon>
        <taxon>Ostreida</taxon>
        <taxon>Ostreoidea</taxon>
        <taxon>Ostreidae</taxon>
        <taxon>Magallana</taxon>
    </lineage>
</organism>
<dbReference type="EnsemblMetazoa" id="G11996.1">
    <property type="protein sequence ID" value="G11996.1:cds"/>
    <property type="gene ID" value="G11996"/>
</dbReference>
<evidence type="ECO:0000313" key="5">
    <source>
        <dbReference type="Proteomes" id="UP000005408"/>
    </source>
</evidence>
<dbReference type="OrthoDB" id="5946976at2759"/>